<gene>
    <name evidence="1" type="ORF">PMAYCL1PPCAC_05299</name>
</gene>
<comment type="caution">
    <text evidence="1">The sequence shown here is derived from an EMBL/GenBank/DDBJ whole genome shotgun (WGS) entry which is preliminary data.</text>
</comment>
<evidence type="ECO:0000313" key="2">
    <source>
        <dbReference type="Proteomes" id="UP001328107"/>
    </source>
</evidence>
<dbReference type="EMBL" id="BTRK01000002">
    <property type="protein sequence ID" value="GMR35104.1"/>
    <property type="molecule type" value="Genomic_DNA"/>
</dbReference>
<accession>A0AAN5CAQ4</accession>
<organism evidence="1 2">
    <name type="scientific">Pristionchus mayeri</name>
    <dbReference type="NCBI Taxonomy" id="1317129"/>
    <lineage>
        <taxon>Eukaryota</taxon>
        <taxon>Metazoa</taxon>
        <taxon>Ecdysozoa</taxon>
        <taxon>Nematoda</taxon>
        <taxon>Chromadorea</taxon>
        <taxon>Rhabditida</taxon>
        <taxon>Rhabditina</taxon>
        <taxon>Diplogasteromorpha</taxon>
        <taxon>Diplogasteroidea</taxon>
        <taxon>Neodiplogasteridae</taxon>
        <taxon>Pristionchus</taxon>
    </lineage>
</organism>
<protein>
    <submittedName>
        <fullName evidence="1">Uncharacterized protein</fullName>
    </submittedName>
</protein>
<dbReference type="Proteomes" id="UP001328107">
    <property type="component" value="Unassembled WGS sequence"/>
</dbReference>
<dbReference type="AlphaFoldDB" id="A0AAN5CAQ4"/>
<sequence>MTRIESDEDKRDARASIFAMLQIQAQDEVNSDDLVEFFKGMRTFYLEITDEDRITAENMSDQERDIVREYLEYVHVEHSFEQGFDPTDSIPVFQGLVAFRCELIPELLRVESKSYAFIERLFGTLLDYETLFLMHCETESFAYHDSLSALHEVMSQNGKYYEYGDVIFDEYQLED</sequence>
<proteinExistence type="predicted"/>
<reference evidence="2" key="1">
    <citation type="submission" date="2022-10" db="EMBL/GenBank/DDBJ databases">
        <title>Genome assembly of Pristionchus species.</title>
        <authorList>
            <person name="Yoshida K."/>
            <person name="Sommer R.J."/>
        </authorList>
    </citation>
    <scope>NUCLEOTIDE SEQUENCE [LARGE SCALE GENOMIC DNA]</scope>
    <source>
        <strain evidence="2">RS5460</strain>
    </source>
</reference>
<name>A0AAN5CAQ4_9BILA</name>
<evidence type="ECO:0000313" key="1">
    <source>
        <dbReference type="EMBL" id="GMR35104.1"/>
    </source>
</evidence>
<keyword evidence="2" id="KW-1185">Reference proteome</keyword>